<dbReference type="InterPro" id="IPR036866">
    <property type="entry name" value="RibonucZ/Hydroxyglut_hydro"/>
</dbReference>
<accession>A0A9N8CSA9</accession>
<evidence type="ECO:0000313" key="3">
    <source>
        <dbReference type="Proteomes" id="UP000834503"/>
    </source>
</evidence>
<evidence type="ECO:0008006" key="5">
    <source>
        <dbReference type="Google" id="ProtNLM"/>
    </source>
</evidence>
<dbReference type="SUPFAM" id="SSF56281">
    <property type="entry name" value="Metallo-hydrolase/oxidoreductase"/>
    <property type="match status" value="1"/>
</dbReference>
<evidence type="ECO:0000313" key="4">
    <source>
        <dbReference type="Proteomes" id="UP000837205"/>
    </source>
</evidence>
<evidence type="ECO:0000313" key="1">
    <source>
        <dbReference type="EMBL" id="CAB5550473.1"/>
    </source>
</evidence>
<keyword evidence="4" id="KW-1185">Reference proteome</keyword>
<dbReference type="Proteomes" id="UP000837205">
    <property type="component" value="Unassembled WGS sequence"/>
</dbReference>
<proteinExistence type="predicted"/>
<dbReference type="PANTHER" id="PTHR43223">
    <property type="entry name" value="ALKYL/ARYL-SULFATASE"/>
    <property type="match status" value="1"/>
</dbReference>
<dbReference type="AlphaFoldDB" id="A0A9N8CSA9"/>
<organism evidence="1 3">
    <name type="scientific">Citrobacter werkmanii</name>
    <dbReference type="NCBI Taxonomy" id="67827"/>
    <lineage>
        <taxon>Bacteria</taxon>
        <taxon>Pseudomonadati</taxon>
        <taxon>Pseudomonadota</taxon>
        <taxon>Gammaproteobacteria</taxon>
        <taxon>Enterobacterales</taxon>
        <taxon>Enterobacteriaceae</taxon>
        <taxon>Citrobacter</taxon>
        <taxon>Citrobacter freundii complex</taxon>
    </lineage>
</organism>
<reference evidence="1" key="1">
    <citation type="submission" date="2020-05" db="EMBL/GenBank/DDBJ databases">
        <authorList>
            <person name="Delgado-Blas J."/>
        </authorList>
    </citation>
    <scope>NUCLEOTIDE SEQUENCE</scope>
    <source>
        <strain evidence="1">BB1459</strain>
        <strain evidence="2">BB1480</strain>
    </source>
</reference>
<gene>
    <name evidence="1" type="ORF">GHA_02394</name>
    <name evidence="2" type="ORF">TML_02606</name>
</gene>
<comment type="caution">
    <text evidence="1">The sequence shown here is derived from an EMBL/GenBank/DDBJ whole genome shotgun (WGS) entry which is preliminary data.</text>
</comment>
<dbReference type="PANTHER" id="PTHR43223:SF1">
    <property type="entry name" value="ALKYL_ARYL-SULFATASE BDS1"/>
    <property type="match status" value="1"/>
</dbReference>
<dbReference type="GO" id="GO:0018741">
    <property type="term" value="F:linear primary-alkylsulfatase activity"/>
    <property type="evidence" value="ECO:0007669"/>
    <property type="project" value="TreeGrafter"/>
</dbReference>
<dbReference type="EMBL" id="CAIIUA010000001">
    <property type="protein sequence ID" value="CAC9204918.1"/>
    <property type="molecule type" value="Genomic_DNA"/>
</dbReference>
<dbReference type="Proteomes" id="UP000834503">
    <property type="component" value="Unassembled WGS sequence"/>
</dbReference>
<sequence>MIKGEQGNVIWNPQQYAFIKEGDKAPDTVNPSLWRQSQLINISGLFEVTEGVYQIRNLDLSNMTIIEGKEGVTVVDPLVSAETAKVGMDLYFKTAVKNPLSR</sequence>
<name>A0A9N8CSA9_9ENTR</name>
<dbReference type="EMBL" id="CAHPQX010000009">
    <property type="protein sequence ID" value="CAB5550473.1"/>
    <property type="molecule type" value="Genomic_DNA"/>
</dbReference>
<evidence type="ECO:0000313" key="2">
    <source>
        <dbReference type="EMBL" id="CAC9204918.1"/>
    </source>
</evidence>
<dbReference type="GO" id="GO:0018909">
    <property type="term" value="P:dodecyl sulfate metabolic process"/>
    <property type="evidence" value="ECO:0007669"/>
    <property type="project" value="TreeGrafter"/>
</dbReference>
<dbReference type="InterPro" id="IPR052195">
    <property type="entry name" value="Bact_Alkyl/Aryl-Sulfatase"/>
</dbReference>
<dbReference type="Gene3D" id="3.60.15.30">
    <property type="entry name" value="Metallo-beta-lactamase domain"/>
    <property type="match status" value="1"/>
</dbReference>
<protein>
    <recommendedName>
        <fullName evidence="5">MBL fold metallo-hydrolase</fullName>
    </recommendedName>
</protein>